<evidence type="ECO:0000256" key="2">
    <source>
        <dbReference type="ARBA" id="ARBA00009347"/>
    </source>
</evidence>
<evidence type="ECO:0000256" key="4">
    <source>
        <dbReference type="ARBA" id="ARBA00022827"/>
    </source>
</evidence>
<keyword evidence="3" id="KW-0285">Flavoprotein</keyword>
<sequence>MDFSLVELTRDQQIFQRTVRALLDEVVTDEVHEHERATGDGISVPVHLALGRHGWVMPEWPVEDGGAGLDPVCRRILELELARYQVPRIGLGTTRLVWAAVERFGSRELRERLGPGVADGSVRFCLGYSEPDGGSDIAAARVRAVRDGDHWIVNGSKLWTTGAQCCQYSFVITRTDPDLPKHKGLTMFLVPLDLPGVEIQPIMTYGGERTNAVFFGDVRVSDDQRLGEVNDGWTVLRGPLDKEHSLGPGRDVLEDLSSLRQYLRPLETALDVAVAWARDSTKPDGSGPLADAAVLERLGRAATEIELAVCTPGPLGRVKIGDVMIEQSAQLMDLVGTEALISAGADGALGHEGDIDFTHRFAQGTTIYGGTVEVFRNIIAQHDLHLPRASFPGAKVVI</sequence>
<comment type="similarity">
    <text evidence="2">Belongs to the acyl-CoA dehydrogenase family.</text>
</comment>
<dbReference type="Gene3D" id="2.40.110.10">
    <property type="entry name" value="Butyryl-CoA Dehydrogenase, subunit A, domain 2"/>
    <property type="match status" value="1"/>
</dbReference>
<gene>
    <name evidence="8" type="ORF">SAMN05216377_12916</name>
</gene>
<proteinExistence type="inferred from homology"/>
<dbReference type="GO" id="GO:0005886">
    <property type="term" value="C:plasma membrane"/>
    <property type="evidence" value="ECO:0007669"/>
    <property type="project" value="TreeGrafter"/>
</dbReference>
<dbReference type="Pfam" id="PF02770">
    <property type="entry name" value="Acyl-CoA_dh_M"/>
    <property type="match status" value="1"/>
</dbReference>
<dbReference type="InterPro" id="IPR036250">
    <property type="entry name" value="AcylCo_DH-like_C"/>
</dbReference>
<dbReference type="InterPro" id="IPR037069">
    <property type="entry name" value="AcylCoA_DH/ox_N_sf"/>
</dbReference>
<evidence type="ECO:0000313" key="9">
    <source>
        <dbReference type="Proteomes" id="UP000198967"/>
    </source>
</evidence>
<dbReference type="OrthoDB" id="4759677at2"/>
<dbReference type="RefSeq" id="WP_093089766.1">
    <property type="nucleotide sequence ID" value="NZ_FNBE01000029.1"/>
</dbReference>
<evidence type="ECO:0000256" key="5">
    <source>
        <dbReference type="ARBA" id="ARBA00023002"/>
    </source>
</evidence>
<dbReference type="SUPFAM" id="SSF47203">
    <property type="entry name" value="Acyl-CoA dehydrogenase C-terminal domain-like"/>
    <property type="match status" value="1"/>
</dbReference>
<dbReference type="SUPFAM" id="SSF56645">
    <property type="entry name" value="Acyl-CoA dehydrogenase NM domain-like"/>
    <property type="match status" value="1"/>
</dbReference>
<keyword evidence="9" id="KW-1185">Reference proteome</keyword>
<dbReference type="GO" id="GO:0016627">
    <property type="term" value="F:oxidoreductase activity, acting on the CH-CH group of donors"/>
    <property type="evidence" value="ECO:0007669"/>
    <property type="project" value="InterPro"/>
</dbReference>
<dbReference type="Gene3D" id="1.10.540.10">
    <property type="entry name" value="Acyl-CoA dehydrogenase/oxidase, N-terminal domain"/>
    <property type="match status" value="1"/>
</dbReference>
<comment type="cofactor">
    <cofactor evidence="1">
        <name>FAD</name>
        <dbReference type="ChEBI" id="CHEBI:57692"/>
    </cofactor>
</comment>
<name>A0A1G8DY11_PSEOR</name>
<dbReference type="PANTHER" id="PTHR43292:SF4">
    <property type="entry name" value="ACYL-COA DEHYDROGENASE FADE34"/>
    <property type="match status" value="1"/>
</dbReference>
<dbReference type="Gene3D" id="1.20.140.10">
    <property type="entry name" value="Butyryl-CoA Dehydrogenase, subunit A, domain 3"/>
    <property type="match status" value="1"/>
</dbReference>
<reference evidence="8 9" key="1">
    <citation type="submission" date="2016-10" db="EMBL/GenBank/DDBJ databases">
        <authorList>
            <person name="de Groot N.N."/>
        </authorList>
    </citation>
    <scope>NUCLEOTIDE SEQUENCE [LARGE SCALE GENOMIC DNA]</scope>
    <source>
        <strain evidence="8 9">CGMCC 4.3143</strain>
    </source>
</reference>
<protein>
    <submittedName>
        <fullName evidence="8">Acyl-CoA dehydrogenase</fullName>
    </submittedName>
</protein>
<dbReference type="STRING" id="366584.SAMN05216377_12916"/>
<organism evidence="8 9">
    <name type="scientific">Pseudonocardia oroxyli</name>
    <dbReference type="NCBI Taxonomy" id="366584"/>
    <lineage>
        <taxon>Bacteria</taxon>
        <taxon>Bacillati</taxon>
        <taxon>Actinomycetota</taxon>
        <taxon>Actinomycetes</taxon>
        <taxon>Pseudonocardiales</taxon>
        <taxon>Pseudonocardiaceae</taxon>
        <taxon>Pseudonocardia</taxon>
    </lineage>
</organism>
<evidence type="ECO:0000259" key="7">
    <source>
        <dbReference type="Pfam" id="PF02771"/>
    </source>
</evidence>
<evidence type="ECO:0000259" key="6">
    <source>
        <dbReference type="Pfam" id="PF02770"/>
    </source>
</evidence>
<dbReference type="Pfam" id="PF02771">
    <property type="entry name" value="Acyl-CoA_dh_N"/>
    <property type="match status" value="1"/>
</dbReference>
<feature type="domain" description="Acyl-CoA oxidase/dehydrogenase middle" evidence="6">
    <location>
        <begin position="125"/>
        <end position="217"/>
    </location>
</feature>
<evidence type="ECO:0000256" key="3">
    <source>
        <dbReference type="ARBA" id="ARBA00022630"/>
    </source>
</evidence>
<dbReference type="FunFam" id="2.40.110.10:FF:000002">
    <property type="entry name" value="Acyl-CoA dehydrogenase fadE12"/>
    <property type="match status" value="1"/>
</dbReference>
<dbReference type="InterPro" id="IPR046373">
    <property type="entry name" value="Acyl-CoA_Oxase/DH_mid-dom_sf"/>
</dbReference>
<dbReference type="InterPro" id="IPR009100">
    <property type="entry name" value="AcylCoA_DH/oxidase_NM_dom_sf"/>
</dbReference>
<keyword evidence="5" id="KW-0560">Oxidoreductase</keyword>
<evidence type="ECO:0000313" key="8">
    <source>
        <dbReference type="EMBL" id="SDH62458.1"/>
    </source>
</evidence>
<evidence type="ECO:0000256" key="1">
    <source>
        <dbReference type="ARBA" id="ARBA00001974"/>
    </source>
</evidence>
<dbReference type="GO" id="GO:0050660">
    <property type="term" value="F:flavin adenine dinucleotide binding"/>
    <property type="evidence" value="ECO:0007669"/>
    <property type="project" value="InterPro"/>
</dbReference>
<dbReference type="InterPro" id="IPR013786">
    <property type="entry name" value="AcylCoA_DH/ox_N"/>
</dbReference>
<feature type="domain" description="Acyl-CoA dehydrogenase/oxidase N-terminal" evidence="7">
    <location>
        <begin position="9"/>
        <end position="120"/>
    </location>
</feature>
<dbReference type="AlphaFoldDB" id="A0A1G8DY11"/>
<dbReference type="EMBL" id="FNBE01000029">
    <property type="protein sequence ID" value="SDH62458.1"/>
    <property type="molecule type" value="Genomic_DNA"/>
</dbReference>
<dbReference type="Proteomes" id="UP000198967">
    <property type="component" value="Unassembled WGS sequence"/>
</dbReference>
<accession>A0A1G8DY11</accession>
<dbReference type="InterPro" id="IPR052161">
    <property type="entry name" value="Mycobact_Acyl-CoA_DH"/>
</dbReference>
<dbReference type="PANTHER" id="PTHR43292">
    <property type="entry name" value="ACYL-COA DEHYDROGENASE"/>
    <property type="match status" value="1"/>
</dbReference>
<dbReference type="InterPro" id="IPR006091">
    <property type="entry name" value="Acyl-CoA_Oxase/DH_mid-dom"/>
</dbReference>
<keyword evidence="4" id="KW-0274">FAD</keyword>